<sequence>AARQICANTYLEPGKVRRGIARTAQTCSFASPTNSCELSFIRRSCSYPHFLCSNHRTHLGYAGWKTSLLRVSSRPRLFLQARGDGERSTAYSTLSSAVESPLYSRWLQGFVFVALLGLTDAAYSGDWSRIGAISAEREEELKKVCVCIAAFHACCAPLAAAAAARKGLNWPLLAAKAAAVGGLALIEALLLDPRRGDGGE</sequence>
<accession>A0A061RYX2</accession>
<dbReference type="EMBL" id="GBEZ01008411">
    <property type="protein sequence ID" value="JAC77128.1"/>
    <property type="molecule type" value="Transcribed_RNA"/>
</dbReference>
<dbReference type="PANTHER" id="PTHR38389">
    <property type="entry name" value="DNA-DIRECTED RNA POLYMERASE SUBUNIT BETA"/>
    <property type="match status" value="1"/>
</dbReference>
<evidence type="ECO:0000259" key="1">
    <source>
        <dbReference type="Pfam" id="PF25397"/>
    </source>
</evidence>
<reference evidence="2" key="1">
    <citation type="submission" date="2014-05" db="EMBL/GenBank/DDBJ databases">
        <title>The transcriptome of the halophilic microalga Tetraselmis sp. GSL018 isolated from the Great Salt Lake, Utah.</title>
        <authorList>
            <person name="Jinkerson R.E."/>
            <person name="D'Adamo S."/>
            <person name="Posewitz M.C."/>
        </authorList>
    </citation>
    <scope>NUCLEOTIDE SEQUENCE</scope>
    <source>
        <strain evidence="2">GSL018</strain>
    </source>
</reference>
<organism evidence="2">
    <name type="scientific">Tetraselmis sp. GSL018</name>
    <dbReference type="NCBI Taxonomy" id="582737"/>
    <lineage>
        <taxon>Eukaryota</taxon>
        <taxon>Viridiplantae</taxon>
        <taxon>Chlorophyta</taxon>
        <taxon>core chlorophytes</taxon>
        <taxon>Chlorodendrophyceae</taxon>
        <taxon>Chlorodendrales</taxon>
        <taxon>Chlorodendraceae</taxon>
        <taxon>Tetraselmis</taxon>
    </lineage>
</organism>
<feature type="domain" description="DUF7887" evidence="1">
    <location>
        <begin position="108"/>
        <end position="147"/>
    </location>
</feature>
<proteinExistence type="predicted"/>
<gene>
    <name evidence="2" type="ORF">TSPGSL018_18464</name>
</gene>
<feature type="non-terminal residue" evidence="2">
    <location>
        <position position="1"/>
    </location>
</feature>
<dbReference type="Pfam" id="PF25397">
    <property type="entry name" value="DUF7887"/>
    <property type="match status" value="1"/>
</dbReference>
<dbReference type="InterPro" id="IPR057209">
    <property type="entry name" value="DUF7887"/>
</dbReference>
<dbReference type="AlphaFoldDB" id="A0A061RYX2"/>
<feature type="non-terminal residue" evidence="2">
    <location>
        <position position="200"/>
    </location>
</feature>
<protein>
    <recommendedName>
        <fullName evidence="1">DUF7887 domain-containing protein</fullName>
    </recommendedName>
</protein>
<name>A0A061RYX2_9CHLO</name>
<evidence type="ECO:0000313" key="2">
    <source>
        <dbReference type="EMBL" id="JAC77128.1"/>
    </source>
</evidence>
<dbReference type="PANTHER" id="PTHR38389:SF1">
    <property type="entry name" value="DNA-DIRECTED RNA POLYMERASE SUBUNIT BETA"/>
    <property type="match status" value="1"/>
</dbReference>